<evidence type="ECO:0000313" key="2">
    <source>
        <dbReference type="Proteomes" id="UP000223777"/>
    </source>
</evidence>
<evidence type="ECO:0000313" key="1">
    <source>
        <dbReference type="EMBL" id="PGO29287.1"/>
    </source>
</evidence>
<proteinExistence type="predicted"/>
<organism evidence="1 2">
    <name type="scientific">Bacillus cereus</name>
    <dbReference type="NCBI Taxonomy" id="1396"/>
    <lineage>
        <taxon>Bacteria</taxon>
        <taxon>Bacillati</taxon>
        <taxon>Bacillota</taxon>
        <taxon>Bacilli</taxon>
        <taxon>Bacillales</taxon>
        <taxon>Bacillaceae</taxon>
        <taxon>Bacillus</taxon>
        <taxon>Bacillus cereus group</taxon>
    </lineage>
</organism>
<comment type="caution">
    <text evidence="1">The sequence shown here is derived from an EMBL/GenBank/DDBJ whole genome shotgun (WGS) entry which is preliminary data.</text>
</comment>
<gene>
    <name evidence="1" type="ORF">CN984_12270</name>
</gene>
<sequence length="132" mass="15158">MKRDLQNSLIETVQILAGERLKNVNFTKSFTGVVKSIDIETLRCIVAIDGHDSECIVPYNLLNYIWKDDVVIIQDIANNNAQKIVQGVIPSSNSQDMFHIYDPVEDRIVSSIEQLWDEELQQEIFVQFEMGE</sequence>
<dbReference type="AlphaFoldDB" id="A0A2B9Q312"/>
<protein>
    <submittedName>
        <fullName evidence="1">Uncharacterized protein</fullName>
    </submittedName>
</protein>
<name>A0A2B9Q312_BACCE</name>
<dbReference type="EMBL" id="NUIL01000015">
    <property type="protein sequence ID" value="PGO29287.1"/>
    <property type="molecule type" value="Genomic_DNA"/>
</dbReference>
<accession>A0A2B9Q312</accession>
<reference evidence="1 2" key="1">
    <citation type="submission" date="2017-09" db="EMBL/GenBank/DDBJ databases">
        <title>Large-scale bioinformatics analysis of Bacillus genomes uncovers conserved roles of natural products in bacterial physiology.</title>
        <authorList>
            <consortium name="Agbiome Team Llc"/>
            <person name="Bleich R.M."/>
            <person name="Grubbs K.J."/>
            <person name="Santa Maria K.C."/>
            <person name="Allen S.E."/>
            <person name="Farag S."/>
            <person name="Shank E.A."/>
            <person name="Bowers A."/>
        </authorList>
    </citation>
    <scope>NUCLEOTIDE SEQUENCE [LARGE SCALE GENOMIC DNA]</scope>
    <source>
        <strain evidence="1 2">AFS050027</strain>
    </source>
</reference>
<dbReference type="Proteomes" id="UP000223777">
    <property type="component" value="Unassembled WGS sequence"/>
</dbReference>